<dbReference type="PANTHER" id="PTHR42727">
    <property type="entry name" value="PHOSPHATE TRANSPORT SYSTEM PERMEASE PROTEIN"/>
    <property type="match status" value="1"/>
</dbReference>
<organism evidence="7 8">
    <name type="scientific">Sulfidibacter corallicola</name>
    <dbReference type="NCBI Taxonomy" id="2818388"/>
    <lineage>
        <taxon>Bacteria</taxon>
        <taxon>Pseudomonadati</taxon>
        <taxon>Acidobacteriota</taxon>
        <taxon>Holophagae</taxon>
        <taxon>Acanthopleuribacterales</taxon>
        <taxon>Acanthopleuribacteraceae</taxon>
        <taxon>Sulfidibacter</taxon>
    </lineage>
</organism>
<dbReference type="EMBL" id="CP071793">
    <property type="protein sequence ID" value="QTD53245.1"/>
    <property type="molecule type" value="Genomic_DNA"/>
</dbReference>
<accession>A0A8A4U3C7</accession>
<dbReference type="Gene3D" id="1.10.3720.10">
    <property type="entry name" value="MetI-like"/>
    <property type="match status" value="1"/>
</dbReference>
<dbReference type="PROSITE" id="PS50928">
    <property type="entry name" value="ABC_TM1"/>
    <property type="match status" value="1"/>
</dbReference>
<feature type="domain" description="ABC transmembrane type-1" evidence="6">
    <location>
        <begin position="455"/>
        <end position="738"/>
    </location>
</feature>
<comment type="subcellular location">
    <subcellularLocation>
        <location evidence="1 5">Cell membrane</location>
        <topology evidence="1 5">Multi-pass membrane protein</topology>
    </subcellularLocation>
</comment>
<dbReference type="RefSeq" id="WP_237383345.1">
    <property type="nucleotide sequence ID" value="NZ_CP071793.1"/>
</dbReference>
<dbReference type="Gene3D" id="2.130.10.10">
    <property type="entry name" value="YVTN repeat-like/Quinoprotein amine dehydrogenase"/>
    <property type="match status" value="1"/>
</dbReference>
<reference evidence="7" key="1">
    <citation type="submission" date="2021-03" db="EMBL/GenBank/DDBJ databases">
        <title>Acanthopleuribacteraceae sp. M133.</title>
        <authorList>
            <person name="Wang G."/>
        </authorList>
    </citation>
    <scope>NUCLEOTIDE SEQUENCE</scope>
    <source>
        <strain evidence="7">M133</strain>
    </source>
</reference>
<dbReference type="InterPro" id="IPR035906">
    <property type="entry name" value="MetI-like_sf"/>
</dbReference>
<keyword evidence="8" id="KW-1185">Reference proteome</keyword>
<feature type="transmembrane region" description="Helical" evidence="5">
    <location>
        <begin position="523"/>
        <end position="545"/>
    </location>
</feature>
<evidence type="ECO:0000256" key="5">
    <source>
        <dbReference type="RuleBase" id="RU363032"/>
    </source>
</evidence>
<feature type="transmembrane region" description="Helical" evidence="5">
    <location>
        <begin position="651"/>
        <end position="669"/>
    </location>
</feature>
<dbReference type="GO" id="GO:0005886">
    <property type="term" value="C:plasma membrane"/>
    <property type="evidence" value="ECO:0007669"/>
    <property type="project" value="UniProtKB-SubCell"/>
</dbReference>
<dbReference type="InterPro" id="IPR015943">
    <property type="entry name" value="WD40/YVTN_repeat-like_dom_sf"/>
</dbReference>
<keyword evidence="5" id="KW-0813">Transport</keyword>
<dbReference type="InterPro" id="IPR000515">
    <property type="entry name" value="MetI-like"/>
</dbReference>
<evidence type="ECO:0000256" key="2">
    <source>
        <dbReference type="ARBA" id="ARBA00022692"/>
    </source>
</evidence>
<dbReference type="CDD" id="cd06261">
    <property type="entry name" value="TM_PBP2"/>
    <property type="match status" value="1"/>
</dbReference>
<dbReference type="AlphaFoldDB" id="A0A8A4U3C7"/>
<feature type="transmembrane region" description="Helical" evidence="5">
    <location>
        <begin position="496"/>
        <end position="517"/>
    </location>
</feature>
<gene>
    <name evidence="7" type="ORF">J3U87_12380</name>
</gene>
<evidence type="ECO:0000313" key="7">
    <source>
        <dbReference type="EMBL" id="QTD53245.1"/>
    </source>
</evidence>
<dbReference type="Pfam" id="PF00528">
    <property type="entry name" value="BPD_transp_1"/>
    <property type="match status" value="1"/>
</dbReference>
<protein>
    <submittedName>
        <fullName evidence="7">ABC transporter permease subunit</fullName>
    </submittedName>
</protein>
<evidence type="ECO:0000256" key="4">
    <source>
        <dbReference type="ARBA" id="ARBA00023136"/>
    </source>
</evidence>
<name>A0A8A4U3C7_SULCO</name>
<dbReference type="SUPFAM" id="SSF161098">
    <property type="entry name" value="MetI-like"/>
    <property type="match status" value="1"/>
</dbReference>
<dbReference type="PANTHER" id="PTHR42727:SF1">
    <property type="entry name" value="PHOSPHATE TRANSPORT SYSTEM PERMEASE"/>
    <property type="match status" value="1"/>
</dbReference>
<dbReference type="GO" id="GO:0055085">
    <property type="term" value="P:transmembrane transport"/>
    <property type="evidence" value="ECO:0007669"/>
    <property type="project" value="InterPro"/>
</dbReference>
<evidence type="ECO:0000259" key="6">
    <source>
        <dbReference type="PROSITE" id="PS50928"/>
    </source>
</evidence>
<feature type="transmembrane region" description="Helical" evidence="5">
    <location>
        <begin position="20"/>
        <end position="40"/>
    </location>
</feature>
<dbReference type="SUPFAM" id="SSF50978">
    <property type="entry name" value="WD40 repeat-like"/>
    <property type="match status" value="1"/>
</dbReference>
<keyword evidence="4 5" id="KW-0472">Membrane</keyword>
<comment type="similarity">
    <text evidence="5">Belongs to the binding-protein-dependent transport system permease family.</text>
</comment>
<dbReference type="InterPro" id="IPR036322">
    <property type="entry name" value="WD40_repeat_dom_sf"/>
</dbReference>
<proteinExistence type="inferred from homology"/>
<feature type="transmembrane region" description="Helical" evidence="5">
    <location>
        <begin position="602"/>
        <end position="621"/>
    </location>
</feature>
<keyword evidence="2 5" id="KW-0812">Transmembrane</keyword>
<evidence type="ECO:0000256" key="1">
    <source>
        <dbReference type="ARBA" id="ARBA00004651"/>
    </source>
</evidence>
<evidence type="ECO:0000313" key="8">
    <source>
        <dbReference type="Proteomes" id="UP000663929"/>
    </source>
</evidence>
<dbReference type="Proteomes" id="UP000663929">
    <property type="component" value="Chromosome"/>
</dbReference>
<feature type="transmembrane region" description="Helical" evidence="5">
    <location>
        <begin position="716"/>
        <end position="738"/>
    </location>
</feature>
<feature type="transmembrane region" description="Helical" evidence="5">
    <location>
        <begin position="557"/>
        <end position="582"/>
    </location>
</feature>
<feature type="transmembrane region" description="Helical" evidence="5">
    <location>
        <begin position="464"/>
        <end position="484"/>
    </location>
</feature>
<sequence>MSLAPLRKARLWDSMARKVITLGGFSILLCLALIMGFLILETLPLLKSGSYDLIGPIAAPGKSSPTVYVGSDPNGQQAYWLDRSGHLNVGNLTSQGVAEIHTRISLNPATDSVGKGEAPVPLMEVRPIQQDLFLLVWGDGTLTCERLHFKRPGSDEVMDPSFQRERQFELATDLAWPDHHNWGVGGWFEDALTAAFPLVEGRILLGRWPLSARQGPNELPLHRPPPLKPERAEGHLAVHHLNRHGEVTALAVSRNGARLYVGSGTGWLSVWDLEDLNAPRLLTEEQVIAGGDAIQALDLIFGDLSVMIGDASGGISVWGYVPQRRGGLVNLHSFDSFGEPVARMTAFPSTKLFLAQSDRGGMRLFHLTSAKTLFEMNAPATLTELFAGADGHSLQAMDEQGSFWFWRFSLDHPEITFRTLWRSVLYEGYPESDFVWQSSSAANDFQPKMSLVPLLFGTLKGASYGLLFALPIAVLTALYVSHLMHPKWRQFIRPAIELMAALPTVVIGFFASVWLAPLVADHLIGMGLVVLVLPWLIGLGILLLLRSKRGVTGREFLWGIPLFGISTWLAFALGTQVERIFFDSEFKLWLFEHFRMIPDQRNSVLVAFALGFATIPLVFSITEEALRNVPRSLTAAAFALGSSRWQTLRYVVLPQAFPGILAAALIGFGRAIGETMIFLIVSGNTPILSASIFNGMRALTANIVIEIPEAPVGSSLYRVLFLSASLLLAITFLVNTLAEVVRARLYKRYEL</sequence>
<evidence type="ECO:0000256" key="3">
    <source>
        <dbReference type="ARBA" id="ARBA00022989"/>
    </source>
</evidence>
<dbReference type="KEGG" id="scor:J3U87_12380"/>
<keyword evidence="3 5" id="KW-1133">Transmembrane helix</keyword>